<dbReference type="PANTHER" id="PTHR33169:SF13">
    <property type="entry name" value="PADR-FAMILY TRANSCRIPTIONAL REGULATOR"/>
    <property type="match status" value="1"/>
</dbReference>
<keyword evidence="3" id="KW-1185">Reference proteome</keyword>
<organism evidence="2 3">
    <name type="scientific">Acrocarpospora phusangensis</name>
    <dbReference type="NCBI Taxonomy" id="1070424"/>
    <lineage>
        <taxon>Bacteria</taxon>
        <taxon>Bacillati</taxon>
        <taxon>Actinomycetota</taxon>
        <taxon>Actinomycetes</taxon>
        <taxon>Streptosporangiales</taxon>
        <taxon>Streptosporangiaceae</taxon>
        <taxon>Acrocarpospora</taxon>
    </lineage>
</organism>
<dbReference type="InterPro" id="IPR036390">
    <property type="entry name" value="WH_DNA-bd_sf"/>
</dbReference>
<protein>
    <recommendedName>
        <fullName evidence="1">Transcription regulator PadR N-terminal domain-containing protein</fullName>
    </recommendedName>
</protein>
<sequence length="112" mass="12125">MSASSSLREPSYYILAALLDGPMHGYAIIKHAAQASQGRVNLAVGTLYGALDRLAGEGRVSVDREEIVEGRTRRYYRLTDLGRQALIAEASRMQHAAGVVFRRLATPIVGPA</sequence>
<dbReference type="SUPFAM" id="SSF46785">
    <property type="entry name" value="Winged helix' DNA-binding domain"/>
    <property type="match status" value="1"/>
</dbReference>
<dbReference type="Pfam" id="PF03551">
    <property type="entry name" value="PadR"/>
    <property type="match status" value="1"/>
</dbReference>
<evidence type="ECO:0000259" key="1">
    <source>
        <dbReference type="Pfam" id="PF03551"/>
    </source>
</evidence>
<dbReference type="PANTHER" id="PTHR33169">
    <property type="entry name" value="PADR-FAMILY TRANSCRIPTIONAL REGULATOR"/>
    <property type="match status" value="1"/>
</dbReference>
<comment type="caution">
    <text evidence="2">The sequence shown here is derived from an EMBL/GenBank/DDBJ whole genome shotgun (WGS) entry which is preliminary data.</text>
</comment>
<dbReference type="AlphaFoldDB" id="A0A919QHT7"/>
<dbReference type="RefSeq" id="WP_204044883.1">
    <property type="nucleotide sequence ID" value="NZ_BOOA01000076.1"/>
</dbReference>
<accession>A0A919QHT7</accession>
<name>A0A919QHT7_9ACTN</name>
<dbReference type="Proteomes" id="UP000640052">
    <property type="component" value="Unassembled WGS sequence"/>
</dbReference>
<evidence type="ECO:0000313" key="2">
    <source>
        <dbReference type="EMBL" id="GIH28254.1"/>
    </source>
</evidence>
<dbReference type="EMBL" id="BOOA01000076">
    <property type="protein sequence ID" value="GIH28254.1"/>
    <property type="molecule type" value="Genomic_DNA"/>
</dbReference>
<proteinExistence type="predicted"/>
<dbReference type="InterPro" id="IPR005149">
    <property type="entry name" value="Tscrpt_reg_PadR_N"/>
</dbReference>
<reference evidence="2" key="1">
    <citation type="submission" date="2021-01" db="EMBL/GenBank/DDBJ databases">
        <title>Whole genome shotgun sequence of Acrocarpospora phusangensis NBRC 108782.</title>
        <authorList>
            <person name="Komaki H."/>
            <person name="Tamura T."/>
        </authorList>
    </citation>
    <scope>NUCLEOTIDE SEQUENCE</scope>
    <source>
        <strain evidence="2">NBRC 108782</strain>
    </source>
</reference>
<gene>
    <name evidence="2" type="ORF">Aph01nite_65640</name>
</gene>
<evidence type="ECO:0000313" key="3">
    <source>
        <dbReference type="Proteomes" id="UP000640052"/>
    </source>
</evidence>
<dbReference type="Gene3D" id="1.10.10.10">
    <property type="entry name" value="Winged helix-like DNA-binding domain superfamily/Winged helix DNA-binding domain"/>
    <property type="match status" value="1"/>
</dbReference>
<dbReference type="InterPro" id="IPR052509">
    <property type="entry name" value="Metal_resp_DNA-bind_regulator"/>
</dbReference>
<feature type="domain" description="Transcription regulator PadR N-terminal" evidence="1">
    <location>
        <begin position="14"/>
        <end position="86"/>
    </location>
</feature>
<dbReference type="InterPro" id="IPR036388">
    <property type="entry name" value="WH-like_DNA-bd_sf"/>
</dbReference>